<evidence type="ECO:0000256" key="1">
    <source>
        <dbReference type="ARBA" id="ARBA00023015"/>
    </source>
</evidence>
<organism evidence="5 6">
    <name type="scientific">Leifsonia aquatica</name>
    <name type="common">Corynebacterium aquaticum</name>
    <dbReference type="NCBI Taxonomy" id="144185"/>
    <lineage>
        <taxon>Bacteria</taxon>
        <taxon>Bacillati</taxon>
        <taxon>Actinomycetota</taxon>
        <taxon>Actinomycetes</taxon>
        <taxon>Micrococcales</taxon>
        <taxon>Microbacteriaceae</taxon>
        <taxon>Leifsonia</taxon>
    </lineage>
</organism>
<dbReference type="PROSITE" id="PS50995">
    <property type="entry name" value="HTH_MARR_2"/>
    <property type="match status" value="1"/>
</dbReference>
<dbReference type="InterPro" id="IPR023187">
    <property type="entry name" value="Tscrpt_reg_MarR-type_CS"/>
</dbReference>
<keyword evidence="1" id="KW-0805">Transcription regulation</keyword>
<dbReference type="SUPFAM" id="SSF46785">
    <property type="entry name" value="Winged helix' DNA-binding domain"/>
    <property type="match status" value="1"/>
</dbReference>
<dbReference type="Gene3D" id="1.10.10.10">
    <property type="entry name" value="Winged helix-like DNA-binding domain superfamily/Winged helix DNA-binding domain"/>
    <property type="match status" value="1"/>
</dbReference>
<dbReference type="EMBL" id="JACHVP010000002">
    <property type="protein sequence ID" value="MBB2967306.1"/>
    <property type="molecule type" value="Genomic_DNA"/>
</dbReference>
<keyword evidence="2 5" id="KW-0238">DNA-binding</keyword>
<dbReference type="PANTHER" id="PTHR39515:SF2">
    <property type="entry name" value="HTH-TYPE TRANSCRIPTIONAL REGULATOR RV0880"/>
    <property type="match status" value="1"/>
</dbReference>
<gene>
    <name evidence="5" type="ORF">FHX33_002069</name>
</gene>
<evidence type="ECO:0000256" key="3">
    <source>
        <dbReference type="ARBA" id="ARBA00023163"/>
    </source>
</evidence>
<dbReference type="SMART" id="SM00347">
    <property type="entry name" value="HTH_MARR"/>
    <property type="match status" value="1"/>
</dbReference>
<protein>
    <submittedName>
        <fullName evidence="5">DNA-binding MarR family transcriptional regulator</fullName>
    </submittedName>
</protein>
<dbReference type="Pfam" id="PF01047">
    <property type="entry name" value="MarR"/>
    <property type="match status" value="1"/>
</dbReference>
<evidence type="ECO:0000256" key="2">
    <source>
        <dbReference type="ARBA" id="ARBA00023125"/>
    </source>
</evidence>
<dbReference type="GO" id="GO:0003677">
    <property type="term" value="F:DNA binding"/>
    <property type="evidence" value="ECO:0007669"/>
    <property type="project" value="UniProtKB-KW"/>
</dbReference>
<evidence type="ECO:0000313" key="6">
    <source>
        <dbReference type="Proteomes" id="UP000538196"/>
    </source>
</evidence>
<dbReference type="InterPro" id="IPR052526">
    <property type="entry name" value="HTH-type_Bedaq_tolerance"/>
</dbReference>
<dbReference type="InterPro" id="IPR036390">
    <property type="entry name" value="WH_DNA-bd_sf"/>
</dbReference>
<dbReference type="RefSeq" id="WP_021763057.1">
    <property type="nucleotide sequence ID" value="NZ_JACHVP010000002.1"/>
</dbReference>
<sequence length="144" mass="16057">MASSRLSTHDLSSALRISVARLSRRLRAEKEDDELSDSQTSTLAFLVREGSGTIGRLSEHERVTPPSMNRIVNHLEQAGYVERTSDAEDGRKVVVVPTDAGRALIAETRRRRDAWLHLRLRELSPEQRAVLAEAAAIMREVADS</sequence>
<dbReference type="GO" id="GO:0003700">
    <property type="term" value="F:DNA-binding transcription factor activity"/>
    <property type="evidence" value="ECO:0007669"/>
    <property type="project" value="InterPro"/>
</dbReference>
<comment type="caution">
    <text evidence="5">The sequence shown here is derived from an EMBL/GenBank/DDBJ whole genome shotgun (WGS) entry which is preliminary data.</text>
</comment>
<name>A0A7W4UXA8_LEIAQ</name>
<keyword evidence="3" id="KW-0804">Transcription</keyword>
<accession>A0A7W4UXA8</accession>
<dbReference type="PANTHER" id="PTHR39515">
    <property type="entry name" value="CONSERVED PROTEIN"/>
    <property type="match status" value="1"/>
</dbReference>
<evidence type="ECO:0000313" key="5">
    <source>
        <dbReference type="EMBL" id="MBB2967306.1"/>
    </source>
</evidence>
<dbReference type="Proteomes" id="UP000538196">
    <property type="component" value="Unassembled WGS sequence"/>
</dbReference>
<feature type="domain" description="HTH marR-type" evidence="4">
    <location>
        <begin position="8"/>
        <end position="140"/>
    </location>
</feature>
<proteinExistence type="predicted"/>
<reference evidence="5 6" key="1">
    <citation type="submission" date="2020-08" db="EMBL/GenBank/DDBJ databases">
        <title>Sequencing the genomes of 1000 actinobacteria strains.</title>
        <authorList>
            <person name="Klenk H.-P."/>
        </authorList>
    </citation>
    <scope>NUCLEOTIDE SEQUENCE [LARGE SCALE GENOMIC DNA]</scope>
    <source>
        <strain evidence="5 6">DSM 20146</strain>
    </source>
</reference>
<dbReference type="PROSITE" id="PS01117">
    <property type="entry name" value="HTH_MARR_1"/>
    <property type="match status" value="1"/>
</dbReference>
<dbReference type="InterPro" id="IPR036388">
    <property type="entry name" value="WH-like_DNA-bd_sf"/>
</dbReference>
<dbReference type="InterPro" id="IPR000835">
    <property type="entry name" value="HTH_MarR-typ"/>
</dbReference>
<dbReference type="AlphaFoldDB" id="A0A7W4UXA8"/>
<evidence type="ECO:0000259" key="4">
    <source>
        <dbReference type="PROSITE" id="PS50995"/>
    </source>
</evidence>
<keyword evidence="6" id="KW-1185">Reference proteome</keyword>